<dbReference type="PROSITE" id="PS51767">
    <property type="entry name" value="PEPTIDASE_A1"/>
    <property type="match status" value="1"/>
</dbReference>
<keyword evidence="2 8" id="KW-0645">Protease</keyword>
<evidence type="ECO:0000313" key="10">
    <source>
        <dbReference type="EMBL" id="CAD7223577.1"/>
    </source>
</evidence>
<dbReference type="InterPro" id="IPR033121">
    <property type="entry name" value="PEPTIDASE_A1"/>
</dbReference>
<dbReference type="SUPFAM" id="SSF50630">
    <property type="entry name" value="Acid proteases"/>
    <property type="match status" value="1"/>
</dbReference>
<feature type="compositionally biased region" description="Basic and acidic residues" evidence="9">
    <location>
        <begin position="24"/>
        <end position="40"/>
    </location>
</feature>
<organism evidence="10">
    <name type="scientific">Cyprideis torosa</name>
    <dbReference type="NCBI Taxonomy" id="163714"/>
    <lineage>
        <taxon>Eukaryota</taxon>
        <taxon>Metazoa</taxon>
        <taxon>Ecdysozoa</taxon>
        <taxon>Arthropoda</taxon>
        <taxon>Crustacea</taxon>
        <taxon>Oligostraca</taxon>
        <taxon>Ostracoda</taxon>
        <taxon>Podocopa</taxon>
        <taxon>Podocopida</taxon>
        <taxon>Cytherocopina</taxon>
        <taxon>Cytheroidea</taxon>
        <taxon>Cytherideidae</taxon>
        <taxon>Cyprideis</taxon>
    </lineage>
</organism>
<feature type="region of interest" description="Disordered" evidence="9">
    <location>
        <begin position="1"/>
        <end position="94"/>
    </location>
</feature>
<proteinExistence type="inferred from homology"/>
<dbReference type="GO" id="GO:0004190">
    <property type="term" value="F:aspartic-type endopeptidase activity"/>
    <property type="evidence" value="ECO:0007669"/>
    <property type="project" value="UniProtKB-KW"/>
</dbReference>
<keyword evidence="3" id="KW-0732">Signal</keyword>
<name>A0A7R8W2G8_9CRUS</name>
<evidence type="ECO:0000256" key="1">
    <source>
        <dbReference type="ARBA" id="ARBA00007447"/>
    </source>
</evidence>
<dbReference type="Pfam" id="PF00026">
    <property type="entry name" value="Asp"/>
    <property type="match status" value="1"/>
</dbReference>
<keyword evidence="6" id="KW-1015">Disulfide bond</keyword>
<keyword evidence="5 8" id="KW-0378">Hydrolase</keyword>
<dbReference type="PANTHER" id="PTHR47966">
    <property type="entry name" value="BETA-SITE APP-CLEAVING ENZYME, ISOFORM A-RELATED"/>
    <property type="match status" value="1"/>
</dbReference>
<evidence type="ECO:0000256" key="9">
    <source>
        <dbReference type="SAM" id="MobiDB-lite"/>
    </source>
</evidence>
<comment type="similarity">
    <text evidence="1 8">Belongs to the peptidase A1 family.</text>
</comment>
<dbReference type="EMBL" id="OB660225">
    <property type="protein sequence ID" value="CAD7223577.1"/>
    <property type="molecule type" value="Genomic_DNA"/>
</dbReference>
<reference evidence="10" key="1">
    <citation type="submission" date="2020-11" db="EMBL/GenBank/DDBJ databases">
        <authorList>
            <person name="Tran Van P."/>
        </authorList>
    </citation>
    <scope>NUCLEOTIDE SEQUENCE</scope>
</reference>
<protein>
    <submittedName>
        <fullName evidence="10">Uncharacterized protein</fullName>
    </submittedName>
</protein>
<dbReference type="GO" id="GO:0006508">
    <property type="term" value="P:proteolysis"/>
    <property type="evidence" value="ECO:0007669"/>
    <property type="project" value="UniProtKB-KW"/>
</dbReference>
<keyword evidence="7" id="KW-0325">Glycoprotein</keyword>
<dbReference type="InterPro" id="IPR001969">
    <property type="entry name" value="Aspartic_peptidase_AS"/>
</dbReference>
<evidence type="ECO:0000256" key="7">
    <source>
        <dbReference type="ARBA" id="ARBA00023180"/>
    </source>
</evidence>
<dbReference type="AlphaFoldDB" id="A0A7R8W2G8"/>
<evidence type="ECO:0000256" key="8">
    <source>
        <dbReference type="RuleBase" id="RU000454"/>
    </source>
</evidence>
<dbReference type="PROSITE" id="PS00141">
    <property type="entry name" value="ASP_PROTEASE"/>
    <property type="match status" value="2"/>
</dbReference>
<dbReference type="FunFam" id="2.40.70.10:FF:000009">
    <property type="entry name" value="Aspartic proteinase A1"/>
    <property type="match status" value="1"/>
</dbReference>
<dbReference type="InterPro" id="IPR021109">
    <property type="entry name" value="Peptidase_aspartic_dom_sf"/>
</dbReference>
<evidence type="ECO:0000256" key="5">
    <source>
        <dbReference type="ARBA" id="ARBA00022801"/>
    </source>
</evidence>
<sequence length="495" mass="53706">MADTVKDTSKVDPEVSETNTNLEENGHGAEGEQVKRKSVSEETEEEAGDSNKKQKTEEVEDSKEDEGEEKQQKETASVKKSVPVDAVDKAEDETPGEMAAPIILVSFILLLSGAECQQSADDGIVRVPLYRIGTVRNHLREVGTEFHVPRTSVPLKASLGGPTPEPLSNYLDAQYYGPITIGTPPQSFKVVFDTGSSNLWVPSKQCHYTDIACLLHNKYDSRKSTTYVKNGKEFKIEYGSGSLSGFLSQDKVTFGGESVQKQVFAEATSQPGLTFVAAKFDGILGMGYANIAVDGCTPVFDNMVREGVIKNPVFSFYLDRDPSGAVGGEIILGGSDPKYYKGNFTYVPVTKQGYWQISMDEIKINPGTSFCKGGCQAIADTGTSLIAGPKAEVDALNKLIGAKPILGGEYTIDCNMIPQLPRINFVFGGKAFPLEGKDYIMKVSQLGKTICISGFMGLDIPPPHGPLWILGDVFIGRYYTEFDKGNNRVGFAETV</sequence>
<feature type="compositionally biased region" description="Acidic residues" evidence="9">
    <location>
        <begin position="58"/>
        <end position="68"/>
    </location>
</feature>
<dbReference type="OrthoDB" id="771136at2759"/>
<dbReference type="PANTHER" id="PTHR47966:SF51">
    <property type="entry name" value="BETA-SITE APP-CLEAVING ENZYME, ISOFORM A-RELATED"/>
    <property type="match status" value="1"/>
</dbReference>
<feature type="compositionally biased region" description="Basic and acidic residues" evidence="9">
    <location>
        <begin position="1"/>
        <end position="13"/>
    </location>
</feature>
<dbReference type="Gene3D" id="2.40.70.10">
    <property type="entry name" value="Acid Proteases"/>
    <property type="match status" value="2"/>
</dbReference>
<evidence type="ECO:0000256" key="2">
    <source>
        <dbReference type="ARBA" id="ARBA00022670"/>
    </source>
</evidence>
<dbReference type="InterPro" id="IPR001461">
    <property type="entry name" value="Aspartic_peptidase_A1"/>
</dbReference>
<evidence type="ECO:0000256" key="4">
    <source>
        <dbReference type="ARBA" id="ARBA00022750"/>
    </source>
</evidence>
<evidence type="ECO:0000256" key="6">
    <source>
        <dbReference type="ARBA" id="ARBA00023157"/>
    </source>
</evidence>
<gene>
    <name evidence="10" type="ORF">CTOB1V02_LOCUS1559</name>
</gene>
<accession>A0A7R8W2G8</accession>
<keyword evidence="4 8" id="KW-0064">Aspartyl protease</keyword>
<dbReference type="FunFam" id="2.40.70.10:FF:000044">
    <property type="entry name" value="Lysosomal aspartic protease"/>
    <property type="match status" value="1"/>
</dbReference>
<dbReference type="PRINTS" id="PR00792">
    <property type="entry name" value="PEPSIN"/>
</dbReference>
<evidence type="ECO:0000256" key="3">
    <source>
        <dbReference type="ARBA" id="ARBA00022729"/>
    </source>
</evidence>